<dbReference type="EC" id="2.7.13.3" evidence="2"/>
<evidence type="ECO:0000256" key="8">
    <source>
        <dbReference type="ARBA" id="ARBA00023012"/>
    </source>
</evidence>
<dbReference type="InterPro" id="IPR000700">
    <property type="entry name" value="PAS-assoc_C"/>
</dbReference>
<dbReference type="InterPro" id="IPR035965">
    <property type="entry name" value="PAS-like_dom_sf"/>
</dbReference>
<gene>
    <name evidence="11" type="ORF">CIB95_13675</name>
</gene>
<dbReference type="InterPro" id="IPR036097">
    <property type="entry name" value="HisK_dim/P_sf"/>
</dbReference>
<feature type="domain" description="Histidine kinase" evidence="9">
    <location>
        <begin position="271"/>
        <end position="474"/>
    </location>
</feature>
<dbReference type="PRINTS" id="PR00344">
    <property type="entry name" value="BCTRLSENSOR"/>
</dbReference>
<keyword evidence="5" id="KW-0547">Nucleotide-binding</keyword>
<dbReference type="EMBL" id="NPIA01000008">
    <property type="protein sequence ID" value="OZM56150.1"/>
    <property type="molecule type" value="Genomic_DNA"/>
</dbReference>
<keyword evidence="3" id="KW-0597">Phosphoprotein</keyword>
<dbReference type="InterPro" id="IPR000014">
    <property type="entry name" value="PAS"/>
</dbReference>
<dbReference type="CDD" id="cd00130">
    <property type="entry name" value="PAS"/>
    <property type="match status" value="2"/>
</dbReference>
<dbReference type="InterPro" id="IPR005467">
    <property type="entry name" value="His_kinase_dom"/>
</dbReference>
<dbReference type="NCBIfam" id="TIGR00229">
    <property type="entry name" value="sensory_box"/>
    <property type="match status" value="2"/>
</dbReference>
<keyword evidence="6" id="KW-0418">Kinase</keyword>
<dbReference type="SUPFAM" id="SSF47384">
    <property type="entry name" value="Homodimeric domain of signal transducing histidine kinase"/>
    <property type="match status" value="1"/>
</dbReference>
<proteinExistence type="predicted"/>
<evidence type="ECO:0000313" key="11">
    <source>
        <dbReference type="EMBL" id="OZM56150.1"/>
    </source>
</evidence>
<feature type="domain" description="PAC" evidence="10">
    <location>
        <begin position="206"/>
        <end position="258"/>
    </location>
</feature>
<dbReference type="GO" id="GO:0000155">
    <property type="term" value="F:phosphorelay sensor kinase activity"/>
    <property type="evidence" value="ECO:0007669"/>
    <property type="project" value="InterPro"/>
</dbReference>
<dbReference type="Pfam" id="PF08447">
    <property type="entry name" value="PAS_3"/>
    <property type="match status" value="2"/>
</dbReference>
<dbReference type="InterPro" id="IPR001610">
    <property type="entry name" value="PAC"/>
</dbReference>
<comment type="caution">
    <text evidence="11">The sequence shown here is derived from an EMBL/GenBank/DDBJ whole genome shotgun (WGS) entry which is preliminary data.</text>
</comment>
<dbReference type="SUPFAM" id="SSF55874">
    <property type="entry name" value="ATPase domain of HSP90 chaperone/DNA topoisomerase II/histidine kinase"/>
    <property type="match status" value="1"/>
</dbReference>
<dbReference type="GO" id="GO:0005524">
    <property type="term" value="F:ATP binding"/>
    <property type="evidence" value="ECO:0007669"/>
    <property type="project" value="UniProtKB-KW"/>
</dbReference>
<sequence length="474" mass="54175">MLLFEASITNKKASDYLKGNTNKWEWNIKKNKISRSGSLLTLLDCSEEEIGFTFDSFLKRIHSDDVNEVRKVVARTIENKTSYKLEYRFITPAGRELIVHDQAHTILDEFGEVEGLSGVIKDITLRRKADKALWKTEYKLAVAHKIARLVSWEYEPSTNRITWSEGIHELLGSEPRTIEQFRSYIHPNDLDFVKRIGEASNFGEPYNIEYRLIKQDGTQINVYEQAEVFFNSDGKIERKIGTLQDITERKKTEERLLNSEKLSVVGQLAAGVAHEIRNPLTSLRGFIQLLDGGISSKEYYKIMLDELDRIEFIVSEFLNLAKPQSTNFENYNPVELLQGVISLLKTEANLQNITIELDIKKEVQEIYCEKNQIKQVYINMFKNAMDAMPKGGVIKVTVDVMPCNYLLIQFKDEGVGIPKERLKKIGEPFYSTKEKGTGLGIMICDRIIARHGGEISFESEENVGTTVSISIPIK</sequence>
<keyword evidence="7" id="KW-0067">ATP-binding</keyword>
<dbReference type="Gene3D" id="1.10.287.130">
    <property type="match status" value="1"/>
</dbReference>
<dbReference type="InterPro" id="IPR013655">
    <property type="entry name" value="PAS_fold_3"/>
</dbReference>
<dbReference type="InterPro" id="IPR003594">
    <property type="entry name" value="HATPase_dom"/>
</dbReference>
<organism evidence="11 12">
    <name type="scientific">Lottiidibacillus patelloidae</name>
    <dbReference type="NCBI Taxonomy" id="2670334"/>
    <lineage>
        <taxon>Bacteria</taxon>
        <taxon>Bacillati</taxon>
        <taxon>Bacillota</taxon>
        <taxon>Bacilli</taxon>
        <taxon>Bacillales</taxon>
        <taxon>Bacillaceae</taxon>
        <taxon>Lottiidibacillus</taxon>
    </lineage>
</organism>
<keyword evidence="12" id="KW-1185">Reference proteome</keyword>
<name>A0A263BR14_9BACI</name>
<dbReference type="Pfam" id="PF00512">
    <property type="entry name" value="HisKA"/>
    <property type="match status" value="1"/>
</dbReference>
<dbReference type="SMART" id="SM00086">
    <property type="entry name" value="PAC"/>
    <property type="match status" value="2"/>
</dbReference>
<dbReference type="CDD" id="cd00082">
    <property type="entry name" value="HisKA"/>
    <property type="match status" value="1"/>
</dbReference>
<evidence type="ECO:0000256" key="6">
    <source>
        <dbReference type="ARBA" id="ARBA00022777"/>
    </source>
</evidence>
<evidence type="ECO:0000259" key="9">
    <source>
        <dbReference type="PROSITE" id="PS50109"/>
    </source>
</evidence>
<dbReference type="PROSITE" id="PS50109">
    <property type="entry name" value="HIS_KIN"/>
    <property type="match status" value="1"/>
</dbReference>
<evidence type="ECO:0000256" key="7">
    <source>
        <dbReference type="ARBA" id="ARBA00022840"/>
    </source>
</evidence>
<evidence type="ECO:0000259" key="10">
    <source>
        <dbReference type="PROSITE" id="PS50113"/>
    </source>
</evidence>
<evidence type="ECO:0000256" key="3">
    <source>
        <dbReference type="ARBA" id="ARBA00022553"/>
    </source>
</evidence>
<dbReference type="Gene3D" id="2.10.70.100">
    <property type="match status" value="2"/>
</dbReference>
<comment type="catalytic activity">
    <reaction evidence="1">
        <text>ATP + protein L-histidine = ADP + protein N-phospho-L-histidine.</text>
        <dbReference type="EC" id="2.7.13.3"/>
    </reaction>
</comment>
<reference evidence="12" key="1">
    <citation type="submission" date="2017-08" db="EMBL/GenBank/DDBJ databases">
        <authorList>
            <person name="Huang Z."/>
        </authorList>
    </citation>
    <scope>NUCLEOTIDE SEQUENCE [LARGE SCALE GENOMIC DNA]</scope>
    <source>
        <strain evidence="12">SA5d-4</strain>
    </source>
</reference>
<dbReference type="InterPro" id="IPR003661">
    <property type="entry name" value="HisK_dim/P_dom"/>
</dbReference>
<keyword evidence="4" id="KW-0808">Transferase</keyword>
<dbReference type="Gene3D" id="3.30.565.10">
    <property type="entry name" value="Histidine kinase-like ATPase, C-terminal domain"/>
    <property type="match status" value="1"/>
</dbReference>
<keyword evidence="8" id="KW-0902">Two-component regulatory system</keyword>
<evidence type="ECO:0000256" key="1">
    <source>
        <dbReference type="ARBA" id="ARBA00000085"/>
    </source>
</evidence>
<dbReference type="Gene3D" id="3.30.450.20">
    <property type="entry name" value="PAS domain"/>
    <property type="match status" value="2"/>
</dbReference>
<dbReference type="AlphaFoldDB" id="A0A263BR14"/>
<dbReference type="SMART" id="SM00388">
    <property type="entry name" value="HisKA"/>
    <property type="match status" value="1"/>
</dbReference>
<dbReference type="InterPro" id="IPR004358">
    <property type="entry name" value="Sig_transdc_His_kin-like_C"/>
</dbReference>
<dbReference type="Pfam" id="PF02518">
    <property type="entry name" value="HATPase_c"/>
    <property type="match status" value="1"/>
</dbReference>
<evidence type="ECO:0000256" key="4">
    <source>
        <dbReference type="ARBA" id="ARBA00022679"/>
    </source>
</evidence>
<dbReference type="InterPro" id="IPR036890">
    <property type="entry name" value="HATPase_C_sf"/>
</dbReference>
<evidence type="ECO:0000313" key="12">
    <source>
        <dbReference type="Proteomes" id="UP000217083"/>
    </source>
</evidence>
<dbReference type="PROSITE" id="PS50113">
    <property type="entry name" value="PAC"/>
    <property type="match status" value="2"/>
</dbReference>
<protein>
    <recommendedName>
        <fullName evidence="2">histidine kinase</fullName>
        <ecNumber evidence="2">2.7.13.3</ecNumber>
    </recommendedName>
</protein>
<dbReference type="CDD" id="cd00075">
    <property type="entry name" value="HATPase"/>
    <property type="match status" value="1"/>
</dbReference>
<dbReference type="PANTHER" id="PTHR43304:SF1">
    <property type="entry name" value="PAC DOMAIN-CONTAINING PROTEIN"/>
    <property type="match status" value="1"/>
</dbReference>
<feature type="domain" description="PAC" evidence="10">
    <location>
        <begin position="83"/>
        <end position="135"/>
    </location>
</feature>
<reference evidence="11 12" key="2">
    <citation type="submission" date="2017-09" db="EMBL/GenBank/DDBJ databases">
        <title>Bacillus patelloidae sp. nov., isolated from the intestinal tract of a marine limpet.</title>
        <authorList>
            <person name="Liu R."/>
            <person name="Dong C."/>
            <person name="Shao Z."/>
        </authorList>
    </citation>
    <scope>NUCLEOTIDE SEQUENCE [LARGE SCALE GENOMIC DNA]</scope>
    <source>
        <strain evidence="11 12">SA5d-4</strain>
    </source>
</reference>
<dbReference type="Proteomes" id="UP000217083">
    <property type="component" value="Unassembled WGS sequence"/>
</dbReference>
<dbReference type="InterPro" id="IPR052162">
    <property type="entry name" value="Sensor_kinase/Photoreceptor"/>
</dbReference>
<evidence type="ECO:0000256" key="5">
    <source>
        <dbReference type="ARBA" id="ARBA00022741"/>
    </source>
</evidence>
<dbReference type="SUPFAM" id="SSF55785">
    <property type="entry name" value="PYP-like sensor domain (PAS domain)"/>
    <property type="match status" value="2"/>
</dbReference>
<dbReference type="SMART" id="SM00387">
    <property type="entry name" value="HATPase_c"/>
    <property type="match status" value="1"/>
</dbReference>
<accession>A0A263BR14</accession>
<dbReference type="PANTHER" id="PTHR43304">
    <property type="entry name" value="PHYTOCHROME-LIKE PROTEIN CPH1"/>
    <property type="match status" value="1"/>
</dbReference>
<evidence type="ECO:0000256" key="2">
    <source>
        <dbReference type="ARBA" id="ARBA00012438"/>
    </source>
</evidence>